<feature type="transmembrane region" description="Helical" evidence="8">
    <location>
        <begin position="130"/>
        <end position="148"/>
    </location>
</feature>
<keyword evidence="10" id="KW-1185">Reference proteome</keyword>
<evidence type="ECO:0000256" key="5">
    <source>
        <dbReference type="ARBA" id="ARBA00022692"/>
    </source>
</evidence>
<feature type="transmembrane region" description="Helical" evidence="8">
    <location>
        <begin position="44"/>
        <end position="63"/>
    </location>
</feature>
<feature type="transmembrane region" description="Helical" evidence="8">
    <location>
        <begin position="160"/>
        <end position="191"/>
    </location>
</feature>
<accession>A0ABS6KEY5</accession>
<evidence type="ECO:0000256" key="3">
    <source>
        <dbReference type="ARBA" id="ARBA00022475"/>
    </source>
</evidence>
<feature type="transmembrane region" description="Helical" evidence="8">
    <location>
        <begin position="301"/>
        <end position="320"/>
    </location>
</feature>
<keyword evidence="5 8" id="KW-0812">Transmembrane</keyword>
<proteinExistence type="predicted"/>
<dbReference type="CDD" id="cd06579">
    <property type="entry name" value="TM_PBP1_transp_AraH_like"/>
    <property type="match status" value="1"/>
</dbReference>
<reference evidence="9 10" key="1">
    <citation type="submission" date="2021-06" db="EMBL/GenBank/DDBJ databases">
        <title>Description of novel taxa of the family Lachnospiraceae.</title>
        <authorList>
            <person name="Chaplin A.V."/>
            <person name="Sokolova S.R."/>
            <person name="Pikina A.P."/>
            <person name="Korzhanova M."/>
            <person name="Belova V."/>
            <person name="Korostin D."/>
            <person name="Efimov B.A."/>
        </authorList>
    </citation>
    <scope>NUCLEOTIDE SEQUENCE [LARGE SCALE GENOMIC DNA]</scope>
    <source>
        <strain evidence="9 10">ASD4241</strain>
    </source>
</reference>
<evidence type="ECO:0000256" key="1">
    <source>
        <dbReference type="ARBA" id="ARBA00004651"/>
    </source>
</evidence>
<name>A0ABS6KEY5_9FIRM</name>
<feature type="transmembrane region" description="Helical" evidence="8">
    <location>
        <begin position="276"/>
        <end position="295"/>
    </location>
</feature>
<feature type="transmembrane region" description="Helical" evidence="8">
    <location>
        <begin position="101"/>
        <end position="123"/>
    </location>
</feature>
<keyword evidence="2" id="KW-0813">Transport</keyword>
<protein>
    <submittedName>
        <fullName evidence="9">ABC transporter permease</fullName>
    </submittedName>
</protein>
<evidence type="ECO:0000256" key="8">
    <source>
        <dbReference type="SAM" id="Phobius"/>
    </source>
</evidence>
<comment type="subcellular location">
    <subcellularLocation>
        <location evidence="1">Cell membrane</location>
        <topology evidence="1">Multi-pass membrane protein</topology>
    </subcellularLocation>
</comment>
<keyword evidence="3" id="KW-1003">Cell membrane</keyword>
<evidence type="ECO:0000313" key="10">
    <source>
        <dbReference type="Proteomes" id="UP001314681"/>
    </source>
</evidence>
<dbReference type="PANTHER" id="PTHR32196:SF21">
    <property type="entry name" value="ABC TRANSPORTER PERMEASE PROTEIN YPHD-RELATED"/>
    <property type="match status" value="1"/>
</dbReference>
<dbReference type="Pfam" id="PF02653">
    <property type="entry name" value="BPD_transp_2"/>
    <property type="match status" value="1"/>
</dbReference>
<dbReference type="InterPro" id="IPR001851">
    <property type="entry name" value="ABC_transp_permease"/>
</dbReference>
<dbReference type="PANTHER" id="PTHR32196">
    <property type="entry name" value="ABC TRANSPORTER PERMEASE PROTEIN YPHD-RELATED-RELATED"/>
    <property type="match status" value="1"/>
</dbReference>
<dbReference type="Proteomes" id="UP001314681">
    <property type="component" value="Unassembled WGS sequence"/>
</dbReference>
<dbReference type="RefSeq" id="WP_238727577.1">
    <property type="nucleotide sequence ID" value="NZ_JAHQCX010000029.1"/>
</dbReference>
<gene>
    <name evidence="9" type="ORF">KTH90_24165</name>
</gene>
<comment type="caution">
    <text evidence="9">The sequence shown here is derived from an EMBL/GenBank/DDBJ whole genome shotgun (WGS) entry which is preliminary data.</text>
</comment>
<sequence>MENKSASISKVLSKYMLEIILVILIIVVSFTSSAFLNTRNLFNILRSMSMTGIVAFGMTFVIIAGEIDLSIGSTVALSGVITALITGKLSAAGAMSMETAVILGMLAALIVSLLIGIFNGILLTKFKMPSFIITLGMMNLLYGVAAVISKGFPVTTLPGWFSWFGAGMLFGVVPVPALFLLIIFVISFVVLKYTMFGRMVYAVGGNPESARLSGINVNLVKICVLSIVQFCSAISGILLSSQVMSGTFSFGKGWEMTAISAVIIGGASLSGGIGRVWGTFLGLIFLGVINNVMTLNGVDDYTQYIVQGALIIGAVLINSLQTKKQVK</sequence>
<keyword evidence="6 8" id="KW-1133">Transmembrane helix</keyword>
<feature type="transmembrane region" description="Helical" evidence="8">
    <location>
        <begin position="219"/>
        <end position="239"/>
    </location>
</feature>
<evidence type="ECO:0000313" key="9">
    <source>
        <dbReference type="EMBL" id="MBU9729091.1"/>
    </source>
</evidence>
<feature type="transmembrane region" description="Helical" evidence="8">
    <location>
        <begin position="12"/>
        <end position="32"/>
    </location>
</feature>
<evidence type="ECO:0000256" key="6">
    <source>
        <dbReference type="ARBA" id="ARBA00022989"/>
    </source>
</evidence>
<evidence type="ECO:0000256" key="2">
    <source>
        <dbReference type="ARBA" id="ARBA00022448"/>
    </source>
</evidence>
<keyword evidence="7 8" id="KW-0472">Membrane</keyword>
<evidence type="ECO:0000256" key="7">
    <source>
        <dbReference type="ARBA" id="ARBA00023136"/>
    </source>
</evidence>
<dbReference type="EMBL" id="JAHQCX010000029">
    <property type="protein sequence ID" value="MBU9729091.1"/>
    <property type="molecule type" value="Genomic_DNA"/>
</dbReference>
<organism evidence="9 10">
    <name type="scientific">Diplocloster modestus</name>
    <dbReference type="NCBI Taxonomy" id="2850322"/>
    <lineage>
        <taxon>Bacteria</taxon>
        <taxon>Bacillati</taxon>
        <taxon>Bacillota</taxon>
        <taxon>Clostridia</taxon>
        <taxon>Lachnospirales</taxon>
        <taxon>Lachnospiraceae</taxon>
        <taxon>Diplocloster</taxon>
    </lineage>
</organism>
<keyword evidence="4" id="KW-0997">Cell inner membrane</keyword>
<evidence type="ECO:0000256" key="4">
    <source>
        <dbReference type="ARBA" id="ARBA00022519"/>
    </source>
</evidence>
<feature type="transmembrane region" description="Helical" evidence="8">
    <location>
        <begin position="251"/>
        <end position="269"/>
    </location>
</feature>